<keyword evidence="4" id="KW-0456">Lyase</keyword>
<dbReference type="AlphaFoldDB" id="A0A9E5MJV2"/>
<dbReference type="Pfam" id="PF01081">
    <property type="entry name" value="Aldolase"/>
    <property type="match status" value="1"/>
</dbReference>
<evidence type="ECO:0000256" key="1">
    <source>
        <dbReference type="ARBA" id="ARBA00004761"/>
    </source>
</evidence>
<proteinExistence type="inferred from homology"/>
<dbReference type="PANTHER" id="PTHR30246">
    <property type="entry name" value="2-KETO-3-DEOXY-6-PHOSPHOGLUCONATE ALDOLASE"/>
    <property type="match status" value="1"/>
</dbReference>
<evidence type="ECO:0000313" key="7">
    <source>
        <dbReference type="Proteomes" id="UP000818266"/>
    </source>
</evidence>
<name>A0A9E5MJV2_9MICO</name>
<dbReference type="RefSeq" id="WP_152583074.1">
    <property type="nucleotide sequence ID" value="NZ_VIKT02000004.1"/>
</dbReference>
<dbReference type="OrthoDB" id="9805177at2"/>
<dbReference type="Gene3D" id="3.20.20.70">
    <property type="entry name" value="Aldolase class I"/>
    <property type="match status" value="1"/>
</dbReference>
<dbReference type="EMBL" id="VIKT02000004">
    <property type="protein sequence ID" value="NHF62344.1"/>
    <property type="molecule type" value="Genomic_DNA"/>
</dbReference>
<dbReference type="GO" id="GO:0016829">
    <property type="term" value="F:lyase activity"/>
    <property type="evidence" value="ECO:0007669"/>
    <property type="project" value="UniProtKB-KW"/>
</dbReference>
<evidence type="ECO:0000313" key="6">
    <source>
        <dbReference type="EMBL" id="NHF62344.1"/>
    </source>
</evidence>
<accession>A0A9E5MJV2</accession>
<protein>
    <submittedName>
        <fullName evidence="6">Bifunctional 4-hydroxy-2-oxoglutarate aldolase/2-dehydro-3-deoxy-phosphogluconate aldolase</fullName>
    </submittedName>
</protein>
<keyword evidence="7" id="KW-1185">Reference proteome</keyword>
<dbReference type="PROSITE" id="PS00160">
    <property type="entry name" value="ALDOLASE_KDPG_KHG_2"/>
    <property type="match status" value="1"/>
</dbReference>
<dbReference type="InterPro" id="IPR031338">
    <property type="entry name" value="KDPG/KHG_AS_2"/>
</dbReference>
<comment type="similarity">
    <text evidence="2">Belongs to the KHG/KDPG aldolase family.</text>
</comment>
<reference evidence="6 7" key="2">
    <citation type="submission" date="2020-03" db="EMBL/GenBank/DDBJ databases">
        <title>Chryseoglobus sp. isolated from a deep-sea seamount.</title>
        <authorList>
            <person name="Zhang D.-C."/>
        </authorList>
    </citation>
    <scope>NUCLEOTIDE SEQUENCE [LARGE SCALE GENOMIC DNA]</scope>
    <source>
        <strain evidence="6 7">KN1116</strain>
    </source>
</reference>
<comment type="caution">
    <text evidence="6">The sequence shown here is derived from an EMBL/GenBank/DDBJ whole genome shotgun (WGS) entry which is preliminary data.</text>
</comment>
<dbReference type="PANTHER" id="PTHR30246:SF1">
    <property type="entry name" value="2-DEHYDRO-3-DEOXY-6-PHOSPHOGALACTONATE ALDOLASE-RELATED"/>
    <property type="match status" value="1"/>
</dbReference>
<evidence type="ECO:0000256" key="4">
    <source>
        <dbReference type="ARBA" id="ARBA00023239"/>
    </source>
</evidence>
<dbReference type="Proteomes" id="UP000818266">
    <property type="component" value="Unassembled WGS sequence"/>
</dbReference>
<sequence>MRTDVGLRIAEQRLVAVIRADDWQLAVSAADAVVEGGVRIIEVTCTVPQGDLAIAELRRRYSNGVLVGAGTVTTIDEVKRVADAGAEFLVSPGGTPPLLTALAESGLPFAAGALTPSEIMTANEHGADFVKLFPADVLGVTWLRALRGPFPRVAFIPTGGVSPATVGPWLDAGAVALGTGSGLVPAAALVARDFRTITKNATELVAARDAWRSAVKARST</sequence>
<dbReference type="CDD" id="cd00452">
    <property type="entry name" value="KDPG_aldolase"/>
    <property type="match status" value="1"/>
</dbReference>
<organism evidence="6 7">
    <name type="scientific">Microcella pacifica</name>
    <dbReference type="NCBI Taxonomy" id="2591847"/>
    <lineage>
        <taxon>Bacteria</taxon>
        <taxon>Bacillati</taxon>
        <taxon>Actinomycetota</taxon>
        <taxon>Actinomycetes</taxon>
        <taxon>Micrococcales</taxon>
        <taxon>Microbacteriaceae</taxon>
        <taxon>Microcella</taxon>
    </lineage>
</organism>
<evidence type="ECO:0000256" key="2">
    <source>
        <dbReference type="ARBA" id="ARBA00006906"/>
    </source>
</evidence>
<reference evidence="6 7" key="1">
    <citation type="submission" date="2019-06" db="EMBL/GenBank/DDBJ databases">
        <authorList>
            <person name="De-Chao Zhang Q."/>
        </authorList>
    </citation>
    <scope>NUCLEOTIDE SEQUENCE [LARGE SCALE GENOMIC DNA]</scope>
    <source>
        <strain evidence="6 7">KN1116</strain>
    </source>
</reference>
<dbReference type="SUPFAM" id="SSF51569">
    <property type="entry name" value="Aldolase"/>
    <property type="match status" value="1"/>
</dbReference>
<evidence type="ECO:0000256" key="5">
    <source>
        <dbReference type="ARBA" id="ARBA00023277"/>
    </source>
</evidence>
<dbReference type="InterPro" id="IPR000887">
    <property type="entry name" value="Aldlse_KDPG_KHG"/>
</dbReference>
<dbReference type="InterPro" id="IPR013785">
    <property type="entry name" value="Aldolase_TIM"/>
</dbReference>
<keyword evidence="5" id="KW-0119">Carbohydrate metabolism</keyword>
<comment type="subunit">
    <text evidence="3">Homotrimer.</text>
</comment>
<dbReference type="NCBIfam" id="TIGR01182">
    <property type="entry name" value="eda"/>
    <property type="match status" value="1"/>
</dbReference>
<gene>
    <name evidence="6" type="ORF">FK219_003650</name>
</gene>
<evidence type="ECO:0000256" key="3">
    <source>
        <dbReference type="ARBA" id="ARBA00011233"/>
    </source>
</evidence>
<comment type="pathway">
    <text evidence="1">Carbohydrate acid metabolism.</text>
</comment>